<organism evidence="2 4">
    <name type="scientific">Neospora caninum (strain Liverpool)</name>
    <dbReference type="NCBI Taxonomy" id="572307"/>
    <lineage>
        <taxon>Eukaryota</taxon>
        <taxon>Sar</taxon>
        <taxon>Alveolata</taxon>
        <taxon>Apicomplexa</taxon>
        <taxon>Conoidasida</taxon>
        <taxon>Coccidia</taxon>
        <taxon>Eucoccidiorida</taxon>
        <taxon>Eimeriorina</taxon>
        <taxon>Sarcocystidae</taxon>
        <taxon>Neospora</taxon>
    </lineage>
</organism>
<feature type="compositionally biased region" description="Low complexity" evidence="1">
    <location>
        <begin position="370"/>
        <end position="389"/>
    </location>
</feature>
<dbReference type="VEuPathDB" id="ToxoDB:NCLIV_054010"/>
<dbReference type="OrthoDB" id="10483200at2759"/>
<dbReference type="eggNOG" id="ENOG502TMTS">
    <property type="taxonomic scope" value="Eukaryota"/>
</dbReference>
<feature type="region of interest" description="Disordered" evidence="1">
    <location>
        <begin position="65"/>
        <end position="138"/>
    </location>
</feature>
<evidence type="ECO:0000313" key="3">
    <source>
        <dbReference type="EMBL" id="CEL69696.1"/>
    </source>
</evidence>
<gene>
    <name evidence="3" type="ORF">BN1204_054010</name>
    <name evidence="2" type="ORF">NCLIV_054010</name>
</gene>
<reference evidence="4" key="3">
    <citation type="journal article" date="2012" name="PLoS Pathog.">
        <title>Comparative genomics of the apicomplexan parasites Toxoplasma gondii and Neospora caninum: Coccidia differing in host range and transmission strategy.</title>
        <authorList>
            <person name="Reid A.J."/>
            <person name="Vermont S.J."/>
            <person name="Cotton J.A."/>
            <person name="Harris D."/>
            <person name="Hill-Cawthorne G.A."/>
            <person name="Konen-Waisman S."/>
            <person name="Latham S.M."/>
            <person name="Mourier T."/>
            <person name="Norton R."/>
            <person name="Quail M.A."/>
            <person name="Sanders M."/>
            <person name="Shanmugam D."/>
            <person name="Sohal A."/>
            <person name="Wasmuth J.D."/>
            <person name="Brunk B."/>
            <person name="Grigg M.E."/>
            <person name="Howard J.C."/>
            <person name="Parkinson J."/>
            <person name="Roos D.S."/>
            <person name="Trees A.J."/>
            <person name="Berriman M."/>
            <person name="Pain A."/>
            <person name="Wastling J.M."/>
        </authorList>
    </citation>
    <scope>NUCLEOTIDE SEQUENCE [LARGE SCALE GENOMIC DNA]</scope>
    <source>
        <strain evidence="4">Liverpool</strain>
    </source>
</reference>
<feature type="compositionally biased region" description="Basic and acidic residues" evidence="1">
    <location>
        <begin position="756"/>
        <end position="766"/>
    </location>
</feature>
<dbReference type="AlphaFoldDB" id="F0VMM8"/>
<feature type="region of interest" description="Disordered" evidence="1">
    <location>
        <begin position="448"/>
        <end position="506"/>
    </location>
</feature>
<evidence type="ECO:0000313" key="2">
    <source>
        <dbReference type="EMBL" id="CBZ54974.1"/>
    </source>
</evidence>
<protein>
    <submittedName>
        <fullName evidence="2">Uncharacterized protein</fullName>
    </submittedName>
</protein>
<feature type="region of interest" description="Disordered" evidence="1">
    <location>
        <begin position="734"/>
        <end position="788"/>
    </location>
</feature>
<dbReference type="EMBL" id="LN714486">
    <property type="protein sequence ID" value="CEL69696.1"/>
    <property type="molecule type" value="Genomic_DNA"/>
</dbReference>
<feature type="region of interest" description="Disordered" evidence="1">
    <location>
        <begin position="616"/>
        <end position="719"/>
    </location>
</feature>
<proteinExistence type="predicted"/>
<dbReference type="InParanoid" id="F0VMM8"/>
<feature type="compositionally biased region" description="Basic and acidic residues" evidence="1">
    <location>
        <begin position="653"/>
        <end position="719"/>
    </location>
</feature>
<evidence type="ECO:0000313" key="4">
    <source>
        <dbReference type="Proteomes" id="UP000007494"/>
    </source>
</evidence>
<feature type="compositionally biased region" description="Low complexity" evidence="1">
    <location>
        <begin position="457"/>
        <end position="492"/>
    </location>
</feature>
<dbReference type="Proteomes" id="UP000007494">
    <property type="component" value="Chromosome XI"/>
</dbReference>
<dbReference type="GeneID" id="13446691"/>
<reference evidence="2" key="2">
    <citation type="submission" date="2011-03" db="EMBL/GenBank/DDBJ databases">
        <title>Comparative genomics and transcriptomics of Neospora caninum and Toxoplasma gondii.</title>
        <authorList>
            <person name="Reid A.J."/>
            <person name="Sohal A."/>
            <person name="Harris D."/>
            <person name="Quail M."/>
            <person name="Sanders M."/>
            <person name="Berriman M."/>
            <person name="Wastling J.M."/>
            <person name="Pain A."/>
        </authorList>
    </citation>
    <scope>NUCLEOTIDE SEQUENCE</scope>
    <source>
        <strain evidence="2">Liverpool</strain>
    </source>
</reference>
<feature type="compositionally biased region" description="Basic and acidic residues" evidence="1">
    <location>
        <begin position="775"/>
        <end position="788"/>
    </location>
</feature>
<feature type="region of interest" description="Disordered" evidence="1">
    <location>
        <begin position="239"/>
        <end position="259"/>
    </location>
</feature>
<feature type="region of interest" description="Disordered" evidence="1">
    <location>
        <begin position="319"/>
        <end position="400"/>
    </location>
</feature>
<keyword evidence="4" id="KW-1185">Reference proteome</keyword>
<dbReference type="EMBL" id="FR823392">
    <property type="protein sequence ID" value="CBZ54974.1"/>
    <property type="molecule type" value="Genomic_DNA"/>
</dbReference>
<evidence type="ECO:0000256" key="1">
    <source>
        <dbReference type="SAM" id="MobiDB-lite"/>
    </source>
</evidence>
<feature type="compositionally biased region" description="Basic and acidic residues" evidence="1">
    <location>
        <begin position="340"/>
        <end position="354"/>
    </location>
</feature>
<name>F0VMM8_NEOCL</name>
<reference evidence="3" key="4">
    <citation type="journal article" date="2015" name="PLoS ONE">
        <title>Comprehensive Evaluation of Toxoplasma gondii VEG and Neospora caninum LIV Genomes with Tachyzoite Stage Transcriptome and Proteome Defines Novel Transcript Features.</title>
        <authorList>
            <person name="Ramaprasad A."/>
            <person name="Mourier T."/>
            <person name="Naeem R."/>
            <person name="Malas T.B."/>
            <person name="Moussa E."/>
            <person name="Panigrahi A."/>
            <person name="Vermont S.J."/>
            <person name="Otto T.D."/>
            <person name="Wastling J."/>
            <person name="Pain A."/>
        </authorList>
    </citation>
    <scope>NUCLEOTIDE SEQUENCE</scope>
    <source>
        <strain evidence="3">Liverpool</strain>
    </source>
</reference>
<sequence>MKATSLPHCTTNGTAASVLSVSSHPSVLPPLVAYAREHACRDEAVWAGGRSLSHPVWTVLPSAAHASLRRSPGRRVSPPGEGPPGRAESDLPPLVSHAAEKHHRSAPPSESEAVSLDRQMTARGDASGLPSECRDTLCAPPVATRGRLRGGEETTEAQKRADRVYRGVREEPPGWQRWELETRAASPGRRADQANEGDRQVVALARAEILLRGLTRHSLLCEFLTTGRKEQPRPWKTVRDAGVRLSRDEEDSAPRPFSLASLRSNAEQDCLELRRLQIRPNFPDRLRDVLPSCHGNQQWGDLQGGEEEESAEGRDGLEVLETRRPSGGFSPEAVSTGYTGERHQIAPGPEREGPEAEPQSAEDGRRRWNQASGSSSLASTSSSSPRSRQPQPPSSLRRRTLRRVLQRLKNPCGAADGSCIEQGETTAMPDWQLATEHLTAALGTQALDAPPRRKAGASPASQLPPAASPCLTPSFPALPRSASAPPASGSHPYAHRSSAALASRPSCRSPACTEPLRSYPPLGAPPQRLVPSFSLVSSARRRLMAYLGPVTCSSPWKPLCASGKSVKGTAKGPMEKPRVQRRVARQELDHFFRLRSIRLPVETAEQVLRHPKEIPGSWASLETPASRPCGRGALPREYALPTSEGWETSTAPQDRRSEEGKREEARRLGGRDVPQGDERGENAHAKEGLAHAAEPHEGAREAREEHPDTDDKERIRMESSLKAFAHALRELAGDPGAAEIQGDERPRALDGVCLSREQDEKDENARNHFLSSPSSEKELRREARSGAEEGIRALSRRIENWGLILTSSTRDSWTPGR</sequence>
<reference evidence="2" key="1">
    <citation type="submission" date="2011-02" db="EMBL/GenBank/DDBJ databases">
        <authorList>
            <person name="Aslett M."/>
        </authorList>
    </citation>
    <scope>NUCLEOTIDE SEQUENCE</scope>
    <source>
        <strain evidence="2">Liverpool</strain>
    </source>
</reference>
<accession>F0VMM8</accession>
<dbReference type="RefSeq" id="XP_003885002.1">
    <property type="nucleotide sequence ID" value="XM_003884953.1"/>
</dbReference>